<dbReference type="Gene3D" id="2.30.30.1040">
    <property type="match status" value="1"/>
</dbReference>
<dbReference type="Gene3D" id="2.40.330.10">
    <property type="entry name" value="DNA-binding pseudobarrel domain"/>
    <property type="match status" value="1"/>
</dbReference>
<evidence type="ECO:0000256" key="7">
    <source>
        <dbReference type="ARBA" id="ARBA00022989"/>
    </source>
</evidence>
<feature type="binding site" evidence="14">
    <location>
        <position position="585"/>
    </location>
    <ligand>
        <name>Mn(2+)</name>
        <dbReference type="ChEBI" id="CHEBI:29035"/>
    </ligand>
</feature>
<keyword evidence="4" id="KW-0328">Glycosyltransferase</keyword>
<keyword evidence="6 17" id="KW-0812">Transmembrane</keyword>
<keyword evidence="5" id="KW-0808">Transferase</keyword>
<comment type="subunit">
    <text evidence="15">Homodimers and heterodimers.</text>
</comment>
<evidence type="ECO:0000256" key="4">
    <source>
        <dbReference type="ARBA" id="ARBA00022676"/>
    </source>
</evidence>
<dbReference type="Pfam" id="PF06507">
    <property type="entry name" value="ARF_AD"/>
    <property type="match status" value="1"/>
</dbReference>
<feature type="transmembrane region" description="Helical" evidence="17">
    <location>
        <begin position="928"/>
        <end position="952"/>
    </location>
</feature>
<keyword evidence="12 15" id="KW-0539">Nucleus</keyword>
<feature type="domain" description="TF-B3" evidence="18">
    <location>
        <begin position="112"/>
        <end position="214"/>
    </location>
</feature>
<dbReference type="GO" id="GO:0012505">
    <property type="term" value="C:endomembrane system"/>
    <property type="evidence" value="ECO:0007669"/>
    <property type="project" value="UniProtKB-SubCell"/>
</dbReference>
<dbReference type="EMBL" id="HG994355">
    <property type="protein sequence ID" value="CAF2149503.1"/>
    <property type="molecule type" value="Genomic_DNA"/>
</dbReference>
<dbReference type="SUPFAM" id="SSF101936">
    <property type="entry name" value="DNA-binding pseudobarrel domain"/>
    <property type="match status" value="1"/>
</dbReference>
<evidence type="ECO:0000256" key="6">
    <source>
        <dbReference type="ARBA" id="ARBA00022692"/>
    </source>
</evidence>
<feature type="transmembrane region" description="Helical" evidence="17">
    <location>
        <begin position="838"/>
        <end position="858"/>
    </location>
</feature>
<sequence>MTIGEHMYEELWKLSAGPLVDVPQAEERVYYFPQGHMEQLEASTQQDLNTMKPLFDLPPKILCRVMNVRLQAEKDTDEVYAQIMLMPEVTVDEPMSPDPSPPEPQRPKFHSFTKVLTASDTSTHGGFSVLRKHATECLPPLDMTQQTPTQELVAEDVHGYKWKFKHIFRGQPRRHLLTTGWSTFVTSKKLVAGDTFVFLRGENGELRVGVRRANRQQSSMPSSVISSHSMHLGVLATACHATQTRSMFTVYYKPRTSQFIISLNKYLEAMNNKFSVGMRFKMRFEGDDSPERRFSGTVVGVQDCSPHWKDSKWRSLVVNWDEPASFTRPDKVSPWEMEPFAASENVPQSVNKRPRHVNEVSALDVGVPSSNFWSSALTQSHEFAQSCITSQRNPPQNSDWPVSPYSTLNGQMVFPVEQKKPETTTASCRLFGIDLMSSSLPAPEEKTAPMRPINITKPTLDSNTDPKSEISKLSEEKKQEPAQASPKEVQSKQINSSRSRTKTIYEDMKKRVEHVVHSSKVDTRHDHPTIVKVLQSDETEIMPNLIYVSREKNGASPHHFKAGALNTLLRVSSVMTNSPVILTLDCDMYSNNPRGPLHALCYFSDPKLSPSLGFVQFPQKFRGVNKNDIYASELRRPFVINMAGFDGLMGSTYVGTGCFFNRRAFHGPPTNLILPEVDELGPNWVADKPIKNQDVLALAHDVAGCNYERNSKWGSKIGFRYGSLVEDYYTGYRLHCEGWRSIFCNPPKIAFYGDSPKCLIDVVSQQKRWTIGLLEVAFSRFSPITYGVRSTSLLTGMAYCQYAFWAFSSIPLVIYGFLPQVALLYGVSVFPKLSDPCFWLYIFLFLGAYGQDLLDFVLEGGTCHCWWNDQRMWLIRGFSSFIVGSIEFTLKNLNLYTHGFNLTSKVNDDDKQSKRYEQEMFDFGASSIMFFPITTVAIVNLLAFVCGLYGVFVWGEGLVLELMLVSFAVVNSLPIYMAMLLREDDGKLPKNVCILAGILTCFVVVSGFFVLK</sequence>
<feature type="transmembrane region" description="Helical" evidence="17">
    <location>
        <begin position="802"/>
        <end position="826"/>
    </location>
</feature>
<dbReference type="SUPFAM" id="SSF53448">
    <property type="entry name" value="Nucleotide-diphospho-sugar transferases"/>
    <property type="match status" value="1"/>
</dbReference>
<evidence type="ECO:0000313" key="19">
    <source>
        <dbReference type="EMBL" id="CAF2149503.1"/>
    </source>
</evidence>
<dbReference type="GO" id="GO:0005634">
    <property type="term" value="C:nucleus"/>
    <property type="evidence" value="ECO:0007669"/>
    <property type="project" value="UniProtKB-SubCell"/>
</dbReference>
<feature type="transmembrane region" description="Helical" evidence="17">
    <location>
        <begin position="992"/>
        <end position="1011"/>
    </location>
</feature>
<dbReference type="Proteomes" id="UP001295469">
    <property type="component" value="Chromosome A01"/>
</dbReference>
<name>A0A816XUT1_BRANA</name>
<reference evidence="19" key="1">
    <citation type="submission" date="2021-01" db="EMBL/GenBank/DDBJ databases">
        <authorList>
            <consortium name="Genoscope - CEA"/>
            <person name="William W."/>
        </authorList>
    </citation>
    <scope>NUCLEOTIDE SEQUENCE</scope>
</reference>
<evidence type="ECO:0000256" key="5">
    <source>
        <dbReference type="ARBA" id="ARBA00022679"/>
    </source>
</evidence>
<dbReference type="PANTHER" id="PTHR31384:SF171">
    <property type="entry name" value="AUXIN RESPONSE FACTOR"/>
    <property type="match status" value="1"/>
</dbReference>
<dbReference type="Pfam" id="PF02362">
    <property type="entry name" value="B3"/>
    <property type="match status" value="1"/>
</dbReference>
<feature type="compositionally biased region" description="Basic and acidic residues" evidence="16">
    <location>
        <begin position="464"/>
        <end position="480"/>
    </location>
</feature>
<evidence type="ECO:0000256" key="14">
    <source>
        <dbReference type="PIRSR" id="PIRSR605150-3"/>
    </source>
</evidence>
<evidence type="ECO:0000256" key="11">
    <source>
        <dbReference type="ARBA" id="ARBA00023163"/>
    </source>
</evidence>
<accession>A0A816XUT1</accession>
<evidence type="ECO:0000256" key="3">
    <source>
        <dbReference type="ARBA" id="ARBA00007853"/>
    </source>
</evidence>
<evidence type="ECO:0000256" key="12">
    <source>
        <dbReference type="ARBA" id="ARBA00023242"/>
    </source>
</evidence>
<dbReference type="InterPro" id="IPR010525">
    <property type="entry name" value="ARF_dom"/>
</dbReference>
<dbReference type="PROSITE" id="PS50863">
    <property type="entry name" value="B3"/>
    <property type="match status" value="1"/>
</dbReference>
<dbReference type="GO" id="GO:0016020">
    <property type="term" value="C:membrane"/>
    <property type="evidence" value="ECO:0007669"/>
    <property type="project" value="InterPro"/>
</dbReference>
<feature type="binding site" evidence="14">
    <location>
        <position position="561"/>
    </location>
    <ligand>
        <name>Mn(2+)</name>
        <dbReference type="ChEBI" id="CHEBI:29035"/>
    </ligand>
</feature>
<dbReference type="InterPro" id="IPR029044">
    <property type="entry name" value="Nucleotide-diphossugar_trans"/>
</dbReference>
<evidence type="ECO:0000256" key="10">
    <source>
        <dbReference type="ARBA" id="ARBA00023136"/>
    </source>
</evidence>
<dbReference type="CDD" id="cd10017">
    <property type="entry name" value="B3_DNA"/>
    <property type="match status" value="1"/>
</dbReference>
<evidence type="ECO:0000256" key="15">
    <source>
        <dbReference type="RuleBase" id="RU004561"/>
    </source>
</evidence>
<evidence type="ECO:0000256" key="9">
    <source>
        <dbReference type="ARBA" id="ARBA00023125"/>
    </source>
</evidence>
<feature type="region of interest" description="Disordered" evidence="16">
    <location>
        <begin position="440"/>
        <end position="502"/>
    </location>
</feature>
<dbReference type="GO" id="GO:0009734">
    <property type="term" value="P:auxin-activated signaling pathway"/>
    <property type="evidence" value="ECO:0007669"/>
    <property type="project" value="UniProtKB-KW"/>
</dbReference>
<dbReference type="Pfam" id="PF03552">
    <property type="entry name" value="Cellulose_synt"/>
    <property type="match status" value="2"/>
</dbReference>
<dbReference type="InterPro" id="IPR003340">
    <property type="entry name" value="B3_DNA-bd"/>
</dbReference>
<dbReference type="GO" id="GO:0030244">
    <property type="term" value="P:cellulose biosynthetic process"/>
    <property type="evidence" value="ECO:0007669"/>
    <property type="project" value="InterPro"/>
</dbReference>
<evidence type="ECO:0000256" key="2">
    <source>
        <dbReference type="ARBA" id="ARBA00004127"/>
    </source>
</evidence>
<feature type="transmembrane region" description="Helical" evidence="17">
    <location>
        <begin position="958"/>
        <end position="980"/>
    </location>
</feature>
<evidence type="ECO:0000256" key="1">
    <source>
        <dbReference type="ARBA" id="ARBA00004123"/>
    </source>
</evidence>
<evidence type="ECO:0000256" key="16">
    <source>
        <dbReference type="SAM" id="MobiDB-lite"/>
    </source>
</evidence>
<evidence type="ECO:0000256" key="17">
    <source>
        <dbReference type="SAM" id="Phobius"/>
    </source>
</evidence>
<feature type="transmembrane region" description="Helical" evidence="17">
    <location>
        <begin position="873"/>
        <end position="890"/>
    </location>
</feature>
<dbReference type="AlphaFoldDB" id="A0A816XUT1"/>
<dbReference type="GO" id="GO:0003677">
    <property type="term" value="F:DNA binding"/>
    <property type="evidence" value="ECO:0007669"/>
    <property type="project" value="UniProtKB-KW"/>
</dbReference>
<dbReference type="PANTHER" id="PTHR31384">
    <property type="entry name" value="AUXIN RESPONSE FACTOR 4-RELATED"/>
    <property type="match status" value="1"/>
</dbReference>
<dbReference type="FunFam" id="2.40.330.10:FF:000001">
    <property type="entry name" value="Auxin response factor"/>
    <property type="match status" value="1"/>
</dbReference>
<dbReference type="InterPro" id="IPR005150">
    <property type="entry name" value="Cellulose_synth"/>
</dbReference>
<keyword evidence="11 15" id="KW-0804">Transcription</keyword>
<organism evidence="19">
    <name type="scientific">Brassica napus</name>
    <name type="common">Rape</name>
    <dbReference type="NCBI Taxonomy" id="3708"/>
    <lineage>
        <taxon>Eukaryota</taxon>
        <taxon>Viridiplantae</taxon>
        <taxon>Streptophyta</taxon>
        <taxon>Embryophyta</taxon>
        <taxon>Tracheophyta</taxon>
        <taxon>Spermatophyta</taxon>
        <taxon>Magnoliopsida</taxon>
        <taxon>eudicotyledons</taxon>
        <taxon>Gunneridae</taxon>
        <taxon>Pentapetalae</taxon>
        <taxon>rosids</taxon>
        <taxon>malvids</taxon>
        <taxon>Brassicales</taxon>
        <taxon>Brassicaceae</taxon>
        <taxon>Brassiceae</taxon>
        <taxon>Brassica</taxon>
    </lineage>
</organism>
<keyword evidence="7 17" id="KW-1133">Transmembrane helix</keyword>
<keyword evidence="8 15" id="KW-0805">Transcription regulation</keyword>
<gene>
    <name evidence="19" type="ORF">DARMORV10_A01P15260.1</name>
</gene>
<keyword evidence="10 17" id="KW-0472">Membrane</keyword>
<comment type="similarity">
    <text evidence="3 15">Belongs to the ARF family.</text>
</comment>
<keyword evidence="13 15" id="KW-0927">Auxin signaling pathway</keyword>
<evidence type="ECO:0000256" key="13">
    <source>
        <dbReference type="ARBA" id="ARBA00023294"/>
    </source>
</evidence>
<evidence type="ECO:0000259" key="18">
    <source>
        <dbReference type="PROSITE" id="PS50863"/>
    </source>
</evidence>
<dbReference type="InterPro" id="IPR015300">
    <property type="entry name" value="DNA-bd_pseudobarrel_sf"/>
</dbReference>
<comment type="function">
    <text evidence="15">Auxin response factors (ARFs) are transcriptional factors that bind specifically to the DNA sequence 5'-TGTCTC-3' found in the auxin-responsive promoter elements (AuxREs).</text>
</comment>
<evidence type="ECO:0000256" key="8">
    <source>
        <dbReference type="ARBA" id="ARBA00023015"/>
    </source>
</evidence>
<comment type="subcellular location">
    <subcellularLocation>
        <location evidence="2">Endomembrane system</location>
        <topology evidence="2">Multi-pass membrane protein</topology>
    </subcellularLocation>
    <subcellularLocation>
        <location evidence="1 15">Nucleus</location>
    </subcellularLocation>
</comment>
<keyword evidence="9 15" id="KW-0238">DNA-binding</keyword>
<dbReference type="InterPro" id="IPR044835">
    <property type="entry name" value="ARF_plant"/>
</dbReference>
<dbReference type="FunFam" id="3.90.550.10:FF:000135">
    <property type="entry name" value="Cellulose synthase-like protein G3"/>
    <property type="match status" value="1"/>
</dbReference>
<dbReference type="GO" id="GO:0006355">
    <property type="term" value="P:regulation of DNA-templated transcription"/>
    <property type="evidence" value="ECO:0007669"/>
    <property type="project" value="InterPro"/>
</dbReference>
<dbReference type="GO" id="GO:0016760">
    <property type="term" value="F:cellulose synthase (UDP-forming) activity"/>
    <property type="evidence" value="ECO:0007669"/>
    <property type="project" value="InterPro"/>
</dbReference>
<dbReference type="SMART" id="SM01019">
    <property type="entry name" value="B3"/>
    <property type="match status" value="1"/>
</dbReference>
<proteinExistence type="inferred from homology"/>
<dbReference type="FunFam" id="2.30.30.1040:FF:000001">
    <property type="entry name" value="Auxin response factor"/>
    <property type="match status" value="1"/>
</dbReference>
<dbReference type="Gene3D" id="3.90.550.10">
    <property type="entry name" value="Spore Coat Polysaccharide Biosynthesis Protein SpsA, Chain A"/>
    <property type="match status" value="1"/>
</dbReference>
<protein>
    <recommendedName>
        <fullName evidence="15">Auxin response factor</fullName>
    </recommendedName>
</protein>